<dbReference type="KEGG" id="spal:FM071_08565"/>
<organism evidence="1 2">
    <name type="scientific">Sulfurimonas paralvinellae</name>
    <dbReference type="NCBI Taxonomy" id="317658"/>
    <lineage>
        <taxon>Bacteria</taxon>
        <taxon>Pseudomonadati</taxon>
        <taxon>Campylobacterota</taxon>
        <taxon>Epsilonproteobacteria</taxon>
        <taxon>Campylobacterales</taxon>
        <taxon>Sulfurimonadaceae</taxon>
        <taxon>Sulfurimonas</taxon>
    </lineage>
</organism>
<dbReference type="EMBL" id="CP041406">
    <property type="protein sequence ID" value="QOP46338.1"/>
    <property type="molecule type" value="Genomic_DNA"/>
</dbReference>
<evidence type="ECO:0000313" key="2">
    <source>
        <dbReference type="Proteomes" id="UP000593580"/>
    </source>
</evidence>
<proteinExistence type="predicted"/>
<reference evidence="1 2" key="1">
    <citation type="submission" date="2019-07" db="EMBL/GenBank/DDBJ databases">
        <title>Sulfurimonas paralvinellae sp. nov., a novel mesophilic, hydrogen- and sulfur-oxidizing chemolithoautotroph within the Epsilonproteo- bacteria isolated from a deep-sea hydrothermal vent polychaete nest, reclassification of Thiomicrospira denitrificans as Sulfurimonas denitrificans comb. nov. and emended description of the genus Sulfurimonas.</title>
        <authorList>
            <person name="Wang S."/>
            <person name="Jiang L."/>
            <person name="Shao Z."/>
        </authorList>
    </citation>
    <scope>NUCLEOTIDE SEQUENCE [LARGE SCALE GENOMIC DNA]</scope>
    <source>
        <strain evidence="1 2">GO25</strain>
    </source>
</reference>
<evidence type="ECO:0000313" key="1">
    <source>
        <dbReference type="EMBL" id="QOP46338.1"/>
    </source>
</evidence>
<dbReference type="AlphaFoldDB" id="A0A7M1BBZ5"/>
<keyword evidence="2" id="KW-1185">Reference proteome</keyword>
<accession>A0A7M1BBZ5</accession>
<dbReference type="Proteomes" id="UP000593580">
    <property type="component" value="Chromosome"/>
</dbReference>
<protein>
    <submittedName>
        <fullName evidence="1">Lipoprotein</fullName>
    </submittedName>
</protein>
<keyword evidence="1" id="KW-0449">Lipoprotein</keyword>
<gene>
    <name evidence="1" type="ORF">FM071_08565</name>
</gene>
<name>A0A7M1BBZ5_9BACT</name>
<sequence>MNNITSVFHMAIITSFLLSLSACGYKAPPYYQDEVPKGDKNVEFYYKDKNFENNETNASCR</sequence>